<reference evidence="2" key="1">
    <citation type="thesis" date="2021" institute="BYU ScholarsArchive" country="Provo, UT, USA">
        <title>Applications of and Algorithms for Genome Assembly and Genomic Analyses with an Emphasis on Marine Teleosts.</title>
        <authorList>
            <person name="Pickett B.D."/>
        </authorList>
    </citation>
    <scope>NUCLEOTIDE SEQUENCE</scope>
    <source>
        <strain evidence="2">HI-2016</strain>
    </source>
</reference>
<name>A0A8T2PP84_9TELE</name>
<evidence type="ECO:0000313" key="2">
    <source>
        <dbReference type="EMBL" id="KAG9353162.1"/>
    </source>
</evidence>
<protein>
    <submittedName>
        <fullName evidence="2">Uncharacterized protein</fullName>
    </submittedName>
</protein>
<comment type="caution">
    <text evidence="2">The sequence shown here is derived from an EMBL/GenBank/DDBJ whole genome shotgun (WGS) entry which is preliminary data.</text>
</comment>
<evidence type="ECO:0000313" key="3">
    <source>
        <dbReference type="Proteomes" id="UP000824540"/>
    </source>
</evidence>
<dbReference type="Proteomes" id="UP000824540">
    <property type="component" value="Unassembled WGS sequence"/>
</dbReference>
<keyword evidence="3" id="KW-1185">Reference proteome</keyword>
<sequence length="75" mass="8668">MGSSRKRNANVERGFSINKESTVENQKERSLVAQRLIVDHEPGRTTMATWMKRKKEQKVVDLKRKALMDEHDAGD</sequence>
<organism evidence="2 3">
    <name type="scientific">Albula glossodonta</name>
    <name type="common">roundjaw bonefish</name>
    <dbReference type="NCBI Taxonomy" id="121402"/>
    <lineage>
        <taxon>Eukaryota</taxon>
        <taxon>Metazoa</taxon>
        <taxon>Chordata</taxon>
        <taxon>Craniata</taxon>
        <taxon>Vertebrata</taxon>
        <taxon>Euteleostomi</taxon>
        <taxon>Actinopterygii</taxon>
        <taxon>Neopterygii</taxon>
        <taxon>Teleostei</taxon>
        <taxon>Albuliformes</taxon>
        <taxon>Albulidae</taxon>
        <taxon>Albula</taxon>
    </lineage>
</organism>
<evidence type="ECO:0000256" key="1">
    <source>
        <dbReference type="SAM" id="MobiDB-lite"/>
    </source>
</evidence>
<feature type="region of interest" description="Disordered" evidence="1">
    <location>
        <begin position="1"/>
        <end position="26"/>
    </location>
</feature>
<dbReference type="OrthoDB" id="10056585at2759"/>
<dbReference type="EMBL" id="JAFBMS010000004">
    <property type="protein sequence ID" value="KAG9353162.1"/>
    <property type="molecule type" value="Genomic_DNA"/>
</dbReference>
<accession>A0A8T2PP84</accession>
<proteinExistence type="predicted"/>
<dbReference type="AlphaFoldDB" id="A0A8T2PP84"/>
<gene>
    <name evidence="2" type="ORF">JZ751_017738</name>
</gene>